<name>A0ABS3DU38_9BACI</name>
<keyword evidence="2" id="KW-0134">Cell wall</keyword>
<dbReference type="InterPro" id="IPR046720">
    <property type="entry name" value="DUF6612"/>
</dbReference>
<evidence type="ECO:0000256" key="1">
    <source>
        <dbReference type="ARBA" id="ARBA00004168"/>
    </source>
</evidence>
<evidence type="ECO:0000259" key="8">
    <source>
        <dbReference type="PROSITE" id="PS50847"/>
    </source>
</evidence>
<keyword evidence="3" id="KW-0964">Secreted</keyword>
<evidence type="ECO:0000256" key="2">
    <source>
        <dbReference type="ARBA" id="ARBA00022512"/>
    </source>
</evidence>
<dbReference type="EMBL" id="JAEKJY010000001">
    <property type="protein sequence ID" value="MBN8234847.1"/>
    <property type="molecule type" value="Genomic_DNA"/>
</dbReference>
<dbReference type="Proteomes" id="UP000663970">
    <property type="component" value="Unassembled WGS sequence"/>
</dbReference>
<accession>A0ABS3DU38</accession>
<dbReference type="RefSeq" id="WP_027954563.1">
    <property type="nucleotide sequence ID" value="NZ_JAEKJY010000001.1"/>
</dbReference>
<sequence length="303" mass="33091">MKKKFLSTMMAGAVMFALPLQAAAADMSAEDILKKSNEAMMDLDSYTIHTSSDQTVPGMEGGENSEVTSESKADVMLDPLKMHMTTTIAGQETESYLTEDGYYVQMPEEGWVKMSGDLGNLQKSMMAEGQMSQAMPLASDMTVSEEDDAYVLTYEGDGEKLLKMSTQMLQSSGSQQDSEQSAEMQKMIEQLMEKVEIEDFSYQVTIDKENHYMTGMMMDMKLTFEESSESITISQTSDVTLSNFNGVGSIEIPQEVLDAQTLEETAGGELPDTSSHEPVYALAGALAAAAAGAVLLYRRKETA</sequence>
<comment type="subcellular location">
    <subcellularLocation>
        <location evidence="1">Secreted</location>
        <location evidence="1">Cell wall</location>
        <topology evidence="1">Peptidoglycan-anchor</topology>
    </subcellularLocation>
</comment>
<evidence type="ECO:0000256" key="6">
    <source>
        <dbReference type="SAM" id="Phobius"/>
    </source>
</evidence>
<dbReference type="Gene3D" id="2.50.20.20">
    <property type="match status" value="1"/>
</dbReference>
<keyword evidence="5" id="KW-0572">Peptidoglycan-anchor</keyword>
<keyword evidence="10" id="KW-1185">Reference proteome</keyword>
<dbReference type="PROSITE" id="PS50847">
    <property type="entry name" value="GRAM_POS_ANCHORING"/>
    <property type="match status" value="1"/>
</dbReference>
<proteinExistence type="predicted"/>
<keyword evidence="6" id="KW-0812">Transmembrane</keyword>
<gene>
    <name evidence="9" type="ORF">JF544_06280</name>
</gene>
<keyword evidence="4 7" id="KW-0732">Signal</keyword>
<evidence type="ECO:0000256" key="4">
    <source>
        <dbReference type="ARBA" id="ARBA00022729"/>
    </source>
</evidence>
<comment type="caution">
    <text evidence="9">The sequence shown here is derived from an EMBL/GenBank/DDBJ whole genome shotgun (WGS) entry which is preliminary data.</text>
</comment>
<feature type="domain" description="Gram-positive cocci surface proteins LPxTG" evidence="8">
    <location>
        <begin position="270"/>
        <end position="303"/>
    </location>
</feature>
<evidence type="ECO:0000256" key="7">
    <source>
        <dbReference type="SAM" id="SignalP"/>
    </source>
</evidence>
<protein>
    <submittedName>
        <fullName evidence="9">LPXTG cell wall anchor domain-containing protein</fullName>
    </submittedName>
</protein>
<evidence type="ECO:0000313" key="10">
    <source>
        <dbReference type="Proteomes" id="UP000663970"/>
    </source>
</evidence>
<dbReference type="Pfam" id="PF00746">
    <property type="entry name" value="Gram_pos_anchor"/>
    <property type="match status" value="1"/>
</dbReference>
<keyword evidence="6" id="KW-1133">Transmembrane helix</keyword>
<dbReference type="InterPro" id="IPR019931">
    <property type="entry name" value="LPXTG_anchor"/>
</dbReference>
<dbReference type="Pfam" id="PF20316">
    <property type="entry name" value="DUF6612"/>
    <property type="match status" value="1"/>
</dbReference>
<dbReference type="NCBIfam" id="TIGR01167">
    <property type="entry name" value="LPXTG_anchor"/>
    <property type="match status" value="1"/>
</dbReference>
<evidence type="ECO:0000256" key="3">
    <source>
        <dbReference type="ARBA" id="ARBA00022525"/>
    </source>
</evidence>
<feature type="chain" id="PRO_5046267888" evidence="7">
    <location>
        <begin position="25"/>
        <end position="303"/>
    </location>
</feature>
<organism evidence="9 10">
    <name type="scientific">Halobacillus kuroshimensis</name>
    <dbReference type="NCBI Taxonomy" id="302481"/>
    <lineage>
        <taxon>Bacteria</taxon>
        <taxon>Bacillati</taxon>
        <taxon>Bacillota</taxon>
        <taxon>Bacilli</taxon>
        <taxon>Bacillales</taxon>
        <taxon>Bacillaceae</taxon>
        <taxon>Halobacillus</taxon>
    </lineage>
</organism>
<feature type="signal peptide" evidence="7">
    <location>
        <begin position="1"/>
        <end position="24"/>
    </location>
</feature>
<reference evidence="9 10" key="1">
    <citation type="submission" date="2020-12" db="EMBL/GenBank/DDBJ databases">
        <title>Oil enriched cultivation method for isolating marine PHA-producing bacteria.</title>
        <authorList>
            <person name="Zheng W."/>
            <person name="Yu S."/>
            <person name="Huang Y."/>
        </authorList>
    </citation>
    <scope>NUCLEOTIDE SEQUENCE [LARGE SCALE GENOMIC DNA]</scope>
    <source>
        <strain evidence="9 10">SY-2-6</strain>
    </source>
</reference>
<evidence type="ECO:0000313" key="9">
    <source>
        <dbReference type="EMBL" id="MBN8234847.1"/>
    </source>
</evidence>
<feature type="transmembrane region" description="Helical" evidence="6">
    <location>
        <begin position="279"/>
        <end position="297"/>
    </location>
</feature>
<evidence type="ECO:0000256" key="5">
    <source>
        <dbReference type="ARBA" id="ARBA00023088"/>
    </source>
</evidence>
<keyword evidence="6" id="KW-0472">Membrane</keyword>